<evidence type="ECO:0000313" key="5">
    <source>
        <dbReference type="Proteomes" id="UP000248926"/>
    </source>
</evidence>
<dbReference type="AlphaFoldDB" id="A0A328P7K2"/>
<protein>
    <recommendedName>
        <fullName evidence="3">TrfB transcriptional repressor protein domain-containing protein</fullName>
    </recommendedName>
</protein>
<dbReference type="OrthoDB" id="5956497at2"/>
<keyword evidence="1" id="KW-0805">Transcription regulation</keyword>
<dbReference type="InterPro" id="IPR032428">
    <property type="entry name" value="TrfB"/>
</dbReference>
<evidence type="ECO:0000256" key="1">
    <source>
        <dbReference type="ARBA" id="ARBA00023015"/>
    </source>
</evidence>
<evidence type="ECO:0000256" key="2">
    <source>
        <dbReference type="ARBA" id="ARBA00023163"/>
    </source>
</evidence>
<accession>A0A328P7K2</accession>
<proteinExistence type="predicted"/>
<gene>
    <name evidence="4" type="ORF">CA260_09590</name>
</gene>
<keyword evidence="5" id="KW-1185">Reference proteome</keyword>
<dbReference type="InterPro" id="IPR053721">
    <property type="entry name" value="Fimbrial_Adhesin_Reg"/>
</dbReference>
<organism evidence="4 5">
    <name type="scientific">Dyella jiangningensis</name>
    <dbReference type="NCBI Taxonomy" id="1379159"/>
    <lineage>
        <taxon>Bacteria</taxon>
        <taxon>Pseudomonadati</taxon>
        <taxon>Pseudomonadota</taxon>
        <taxon>Gammaproteobacteria</taxon>
        <taxon>Lysobacterales</taxon>
        <taxon>Rhodanobacteraceae</taxon>
        <taxon>Dyella</taxon>
    </lineage>
</organism>
<feature type="domain" description="TrfB transcriptional repressor protein" evidence="3">
    <location>
        <begin position="33"/>
        <end position="114"/>
    </location>
</feature>
<evidence type="ECO:0000313" key="4">
    <source>
        <dbReference type="EMBL" id="RAO78059.1"/>
    </source>
</evidence>
<sequence length="148" mass="16194">MSDIAQMALGERVSSHRPGSTKVMNQRFVGRRLSAAQFTVAVRGLRVSPRNIELARAALVDGVPTSVLAAQSQLTRGAIDRTVRRIYEAHLARHDAPMEWREVHLTVPRSMAERFEAQAAAVIAEHDFARRLEVAVGRQSSGKRGAGG</sequence>
<dbReference type="Pfam" id="PF16509">
    <property type="entry name" value="KORA"/>
    <property type="match status" value="1"/>
</dbReference>
<dbReference type="EMBL" id="NFZS01000001">
    <property type="protein sequence ID" value="RAO78059.1"/>
    <property type="molecule type" value="Genomic_DNA"/>
</dbReference>
<dbReference type="Gene3D" id="1.10.10.2690">
    <property type="match status" value="1"/>
</dbReference>
<name>A0A328P7K2_9GAMM</name>
<reference evidence="4 5" key="1">
    <citation type="journal article" date="2018" name="Genet. Mol. Biol.">
        <title>The genome sequence of Dyella jiangningensis FCAV SCS01 from a lignocellulose-decomposing microbial consortium metagenome reveals potential for biotechnological applications.</title>
        <authorList>
            <person name="Desiderato J.G."/>
            <person name="Alvarenga D.O."/>
            <person name="Constancio M.T.L."/>
            <person name="Alves L.M.C."/>
            <person name="Varani A.M."/>
        </authorList>
    </citation>
    <scope>NUCLEOTIDE SEQUENCE [LARGE SCALE GENOMIC DNA]</scope>
    <source>
        <strain evidence="4 5">FCAV SCS01</strain>
    </source>
</reference>
<comment type="caution">
    <text evidence="4">The sequence shown here is derived from an EMBL/GenBank/DDBJ whole genome shotgun (WGS) entry which is preliminary data.</text>
</comment>
<dbReference type="Proteomes" id="UP000248926">
    <property type="component" value="Unassembled WGS sequence"/>
</dbReference>
<evidence type="ECO:0000259" key="3">
    <source>
        <dbReference type="Pfam" id="PF16509"/>
    </source>
</evidence>
<keyword evidence="2" id="KW-0804">Transcription</keyword>